<feature type="transmembrane region" description="Helical" evidence="1">
    <location>
        <begin position="98"/>
        <end position="117"/>
    </location>
</feature>
<dbReference type="GeneID" id="78820798"/>
<evidence type="ECO:0000313" key="2">
    <source>
        <dbReference type="EMBL" id="MFC7140507.1"/>
    </source>
</evidence>
<accession>A0ABD5Y4U5</accession>
<proteinExistence type="predicted"/>
<dbReference type="Proteomes" id="UP001596432">
    <property type="component" value="Unassembled WGS sequence"/>
</dbReference>
<gene>
    <name evidence="2" type="ORF">ACFQMA_11790</name>
</gene>
<feature type="transmembrane region" description="Helical" evidence="1">
    <location>
        <begin position="348"/>
        <end position="372"/>
    </location>
</feature>
<feature type="transmembrane region" description="Helical" evidence="1">
    <location>
        <begin position="436"/>
        <end position="454"/>
    </location>
</feature>
<keyword evidence="3" id="KW-1185">Reference proteome</keyword>
<dbReference type="EMBL" id="JBHTAS010000001">
    <property type="protein sequence ID" value="MFC7140507.1"/>
    <property type="molecule type" value="Genomic_DNA"/>
</dbReference>
<name>A0ABD5Y4U5_9EURY</name>
<feature type="transmembrane region" description="Helical" evidence="1">
    <location>
        <begin position="392"/>
        <end position="416"/>
    </location>
</feature>
<feature type="transmembrane region" description="Helical" evidence="1">
    <location>
        <begin position="124"/>
        <end position="151"/>
    </location>
</feature>
<evidence type="ECO:0000313" key="3">
    <source>
        <dbReference type="Proteomes" id="UP001596432"/>
    </source>
</evidence>
<feature type="transmembrane region" description="Helical" evidence="1">
    <location>
        <begin position="198"/>
        <end position="218"/>
    </location>
</feature>
<comment type="caution">
    <text evidence="2">The sequence shown here is derived from an EMBL/GenBank/DDBJ whole genome shotgun (WGS) entry which is preliminary data.</text>
</comment>
<evidence type="ECO:0000256" key="1">
    <source>
        <dbReference type="SAM" id="Phobius"/>
    </source>
</evidence>
<dbReference type="AlphaFoldDB" id="A0ABD5Y4U5"/>
<feature type="transmembrane region" description="Helical" evidence="1">
    <location>
        <begin position="48"/>
        <end position="69"/>
    </location>
</feature>
<keyword evidence="1" id="KW-0472">Membrane</keyword>
<keyword evidence="1" id="KW-1133">Transmembrane helix</keyword>
<reference evidence="2 3" key="1">
    <citation type="journal article" date="2019" name="Int. J. Syst. Evol. Microbiol.">
        <title>The Global Catalogue of Microorganisms (GCM) 10K type strain sequencing project: providing services to taxonomists for standard genome sequencing and annotation.</title>
        <authorList>
            <consortium name="The Broad Institute Genomics Platform"/>
            <consortium name="The Broad Institute Genome Sequencing Center for Infectious Disease"/>
            <person name="Wu L."/>
            <person name="Ma J."/>
        </authorList>
    </citation>
    <scope>NUCLEOTIDE SEQUENCE [LARGE SCALE GENOMIC DNA]</scope>
    <source>
        <strain evidence="2 3">XZYJT29</strain>
    </source>
</reference>
<keyword evidence="1" id="KW-0812">Transmembrane</keyword>
<feature type="transmembrane region" description="Helical" evidence="1">
    <location>
        <begin position="306"/>
        <end position="327"/>
    </location>
</feature>
<protein>
    <submittedName>
        <fullName evidence="2">Uncharacterized protein</fullName>
    </submittedName>
</protein>
<sequence>MDQGKRIAVQTTGFAVVLTALITAFSGVVAAHGGAVAGAQRKPLQIPFWLFVSTGGGVVGASFLLASFVTDRAFIDRIHDARQLVTIPIRLPAVKRRLTGAIGILFLTVTVAAAFLGPQESINFAILFVWVVWWTGFTMLTYTVGNAWPALNPWRAILGETHGKFDYPDEFGAWPSVAGLLAFVWLEVVSPVSENPRVLGLFAIGYTTFTLLGGYLFGADAWFENADPISNVFRYFGAVAPVATRSDGVEFTWPGARLSEVGLIDGADDAGFVLALLWVTTFDGLVSTPTWTSVTRAAVERGAPPLLFYLATLVVGYTLFLWAYFWASRLIAKYAETYRSPTYLRDRFAASLLPIAVGYHLAHYLGYFLSLIPTSLAVSVNPFGSVSNPQVLVIPPWFGGLSIAFVILGHLVAIWVAHATAFDIFPDRLQAIRSQYPMVGVMVFYTMLSLWIVTQPSTALPYL</sequence>
<dbReference type="RefSeq" id="WP_274326063.1">
    <property type="nucleotide sequence ID" value="NZ_CP118158.1"/>
</dbReference>
<feature type="transmembrane region" description="Helical" evidence="1">
    <location>
        <begin position="12"/>
        <end position="36"/>
    </location>
</feature>
<organism evidence="2 3">
    <name type="scientific">Halosimplex aquaticum</name>
    <dbReference type="NCBI Taxonomy" id="3026162"/>
    <lineage>
        <taxon>Archaea</taxon>
        <taxon>Methanobacteriati</taxon>
        <taxon>Methanobacteriota</taxon>
        <taxon>Stenosarchaea group</taxon>
        <taxon>Halobacteria</taxon>
        <taxon>Halobacteriales</taxon>
        <taxon>Haloarculaceae</taxon>
        <taxon>Halosimplex</taxon>
    </lineage>
</organism>